<evidence type="ECO:0000256" key="1">
    <source>
        <dbReference type="ARBA" id="ARBA00022801"/>
    </source>
</evidence>
<accession>A0A9P6N813</accession>
<sequence length="221" mass="25092">MEKFPDLVFHNINLFPTISHIQDSINGRLLTPLLWPISLPIVHLIQLAFALLIPKILLILVVQVLNAVTQTTNQYRTLSAHNLRSITKLFFNVNTTSAGLVLARSEMGGIVDVDQDFIRKHANKLSFYWTQKESDWWINEALVQEIVSLLGPSLANGFVESSDRAVDELHGSQRDFKSPDGVRNQRRWQRGTDGIPHAFCLEHGEQMADKCATWIQELLEP</sequence>
<dbReference type="PANTHER" id="PTHR13390">
    <property type="entry name" value="LIPASE"/>
    <property type="match status" value="1"/>
</dbReference>
<dbReference type="Pfam" id="PF10230">
    <property type="entry name" value="LIDHydrolase"/>
    <property type="match status" value="1"/>
</dbReference>
<protein>
    <submittedName>
        <fullName evidence="2">Uncharacterized protein</fullName>
    </submittedName>
</protein>
<dbReference type="GO" id="GO:0005811">
    <property type="term" value="C:lipid droplet"/>
    <property type="evidence" value="ECO:0007669"/>
    <property type="project" value="InterPro"/>
</dbReference>
<dbReference type="AlphaFoldDB" id="A0A9P6N813"/>
<proteinExistence type="predicted"/>
<evidence type="ECO:0000313" key="3">
    <source>
        <dbReference type="Proteomes" id="UP000886653"/>
    </source>
</evidence>
<gene>
    <name evidence="2" type="ORF">CROQUDRAFT_663564</name>
</gene>
<keyword evidence="1" id="KW-0378">Hydrolase</keyword>
<dbReference type="GO" id="GO:0016298">
    <property type="term" value="F:lipase activity"/>
    <property type="evidence" value="ECO:0007669"/>
    <property type="project" value="InterPro"/>
</dbReference>
<dbReference type="OrthoDB" id="448051at2759"/>
<dbReference type="InterPro" id="IPR019363">
    <property type="entry name" value="LDAH"/>
</dbReference>
<reference evidence="2" key="1">
    <citation type="submission" date="2013-11" db="EMBL/GenBank/DDBJ databases">
        <title>Genome sequence of the fusiform rust pathogen reveals effectors for host alternation and coevolution with pine.</title>
        <authorList>
            <consortium name="DOE Joint Genome Institute"/>
            <person name="Smith K."/>
            <person name="Pendleton A."/>
            <person name="Kubisiak T."/>
            <person name="Anderson C."/>
            <person name="Salamov A."/>
            <person name="Aerts A."/>
            <person name="Riley R."/>
            <person name="Clum A."/>
            <person name="Lindquist E."/>
            <person name="Ence D."/>
            <person name="Campbell M."/>
            <person name="Kronenberg Z."/>
            <person name="Feau N."/>
            <person name="Dhillon B."/>
            <person name="Hamelin R."/>
            <person name="Burleigh J."/>
            <person name="Smith J."/>
            <person name="Yandell M."/>
            <person name="Nelson C."/>
            <person name="Grigoriev I."/>
            <person name="Davis J."/>
        </authorList>
    </citation>
    <scope>NUCLEOTIDE SEQUENCE</scope>
    <source>
        <strain evidence="2">G11</strain>
    </source>
</reference>
<dbReference type="GO" id="GO:0019915">
    <property type="term" value="P:lipid storage"/>
    <property type="evidence" value="ECO:0007669"/>
    <property type="project" value="InterPro"/>
</dbReference>
<dbReference type="Proteomes" id="UP000886653">
    <property type="component" value="Unassembled WGS sequence"/>
</dbReference>
<organism evidence="2 3">
    <name type="scientific">Cronartium quercuum f. sp. fusiforme G11</name>
    <dbReference type="NCBI Taxonomy" id="708437"/>
    <lineage>
        <taxon>Eukaryota</taxon>
        <taxon>Fungi</taxon>
        <taxon>Dikarya</taxon>
        <taxon>Basidiomycota</taxon>
        <taxon>Pucciniomycotina</taxon>
        <taxon>Pucciniomycetes</taxon>
        <taxon>Pucciniales</taxon>
        <taxon>Coleosporiaceae</taxon>
        <taxon>Cronartium</taxon>
    </lineage>
</organism>
<name>A0A9P6N813_9BASI</name>
<dbReference type="PANTHER" id="PTHR13390:SF0">
    <property type="entry name" value="LIPID DROPLET-ASSOCIATED HYDROLASE"/>
    <property type="match status" value="1"/>
</dbReference>
<keyword evidence="3" id="KW-1185">Reference proteome</keyword>
<comment type="caution">
    <text evidence="2">The sequence shown here is derived from an EMBL/GenBank/DDBJ whole genome shotgun (WGS) entry which is preliminary data.</text>
</comment>
<evidence type="ECO:0000313" key="2">
    <source>
        <dbReference type="EMBL" id="KAG0141611.1"/>
    </source>
</evidence>
<dbReference type="EMBL" id="MU167378">
    <property type="protein sequence ID" value="KAG0141611.1"/>
    <property type="molecule type" value="Genomic_DNA"/>
</dbReference>